<evidence type="ECO:0000313" key="8">
    <source>
        <dbReference type="Proteomes" id="UP000469185"/>
    </source>
</evidence>
<keyword evidence="5" id="KW-0472">Membrane</keyword>
<proteinExistence type="predicted"/>
<protein>
    <submittedName>
        <fullName evidence="7">Phosphatidylinositol mannoside acyltransferase</fullName>
    </submittedName>
</protein>
<dbReference type="Pfam" id="PF03279">
    <property type="entry name" value="Lip_A_acyltrans"/>
    <property type="match status" value="1"/>
</dbReference>
<dbReference type="GO" id="GO:0005886">
    <property type="term" value="C:plasma membrane"/>
    <property type="evidence" value="ECO:0007669"/>
    <property type="project" value="UniProtKB-SubCell"/>
</dbReference>
<evidence type="ECO:0000256" key="4">
    <source>
        <dbReference type="ARBA" id="ARBA00022679"/>
    </source>
</evidence>
<evidence type="ECO:0000256" key="1">
    <source>
        <dbReference type="ARBA" id="ARBA00004533"/>
    </source>
</evidence>
<keyword evidence="8" id="KW-1185">Reference proteome</keyword>
<dbReference type="PANTHER" id="PTHR30606:SF10">
    <property type="entry name" value="PHOSPHATIDYLINOSITOL MANNOSIDE ACYLTRANSFERASE"/>
    <property type="match status" value="1"/>
</dbReference>
<reference evidence="7 8" key="1">
    <citation type="submission" date="2020-02" db="EMBL/GenBank/DDBJ databases">
        <authorList>
            <person name="Li X.-J."/>
            <person name="Feng X.-M."/>
        </authorList>
    </citation>
    <scope>NUCLEOTIDE SEQUENCE [LARGE SCALE GENOMIC DNA]</scope>
    <source>
        <strain evidence="7 8">CGMCC 4.7225</strain>
    </source>
</reference>
<organism evidence="7 8">
    <name type="scientific">Phytoactinopolyspora alkaliphila</name>
    <dbReference type="NCBI Taxonomy" id="1783498"/>
    <lineage>
        <taxon>Bacteria</taxon>
        <taxon>Bacillati</taxon>
        <taxon>Actinomycetota</taxon>
        <taxon>Actinomycetes</taxon>
        <taxon>Jiangellales</taxon>
        <taxon>Jiangellaceae</taxon>
        <taxon>Phytoactinopolyspora</taxon>
    </lineage>
</organism>
<keyword evidence="6 7" id="KW-0012">Acyltransferase</keyword>
<evidence type="ECO:0000256" key="6">
    <source>
        <dbReference type="ARBA" id="ARBA00023315"/>
    </source>
</evidence>
<dbReference type="AlphaFoldDB" id="A0A6N9YGW4"/>
<evidence type="ECO:0000256" key="2">
    <source>
        <dbReference type="ARBA" id="ARBA00022475"/>
    </source>
</evidence>
<evidence type="ECO:0000256" key="3">
    <source>
        <dbReference type="ARBA" id="ARBA00022519"/>
    </source>
</evidence>
<dbReference type="CDD" id="cd07984">
    <property type="entry name" value="LPLAT_LABLAT-like"/>
    <property type="match status" value="1"/>
</dbReference>
<evidence type="ECO:0000313" key="7">
    <source>
        <dbReference type="EMBL" id="NED94202.1"/>
    </source>
</evidence>
<keyword evidence="2" id="KW-1003">Cell membrane</keyword>
<gene>
    <name evidence="7" type="ORF">G1H11_02650</name>
</gene>
<dbReference type="NCBIfam" id="NF005919">
    <property type="entry name" value="PRK07920.1"/>
    <property type="match status" value="1"/>
</dbReference>
<comment type="subcellular location">
    <subcellularLocation>
        <location evidence="1">Cell inner membrane</location>
    </subcellularLocation>
</comment>
<dbReference type="PANTHER" id="PTHR30606">
    <property type="entry name" value="LIPID A BIOSYNTHESIS LAUROYL ACYLTRANSFERASE"/>
    <property type="match status" value="1"/>
</dbReference>
<keyword evidence="4 7" id="KW-0808">Transferase</keyword>
<name>A0A6N9YGW4_9ACTN</name>
<dbReference type="GO" id="GO:0009247">
    <property type="term" value="P:glycolipid biosynthetic process"/>
    <property type="evidence" value="ECO:0007669"/>
    <property type="project" value="UniProtKB-ARBA"/>
</dbReference>
<dbReference type="Proteomes" id="UP000469185">
    <property type="component" value="Unassembled WGS sequence"/>
</dbReference>
<comment type="caution">
    <text evidence="7">The sequence shown here is derived from an EMBL/GenBank/DDBJ whole genome shotgun (WGS) entry which is preliminary data.</text>
</comment>
<dbReference type="InterPro" id="IPR004960">
    <property type="entry name" value="LipA_acyltrans"/>
</dbReference>
<dbReference type="GO" id="GO:0016746">
    <property type="term" value="F:acyltransferase activity"/>
    <property type="evidence" value="ECO:0007669"/>
    <property type="project" value="UniProtKB-KW"/>
</dbReference>
<dbReference type="EMBL" id="JAAGOB010000001">
    <property type="protein sequence ID" value="NED94202.1"/>
    <property type="molecule type" value="Genomic_DNA"/>
</dbReference>
<evidence type="ECO:0000256" key="5">
    <source>
        <dbReference type="ARBA" id="ARBA00023136"/>
    </source>
</evidence>
<accession>A0A6N9YGW4</accession>
<dbReference type="RefSeq" id="WP_163815702.1">
    <property type="nucleotide sequence ID" value="NZ_JAAGOB010000001.1"/>
</dbReference>
<keyword evidence="3" id="KW-0997">Cell inner membrane</keyword>
<sequence length="314" mass="35460">MSGFADRRRLAMYSAGWSIMRALPERAAYGLLRTFSDIAWRRRSPSVRGLERNLARVVPDASPDELRRLSREAARSYMRYWGDAFRIGDWDRERIVSRVRVINEGQLRGPLERGQGVVVALPHMANWDHAGAWAGQTGLPVASVAERLRPEKLFDKFVAYREKLGMTIFPLSGGGIDVIAKLTEHLKDGKLVCLPAERDLSQRGVQVTLFGEPTRMPAGPAMLAMRTGSVLLPVTMWYEGREPNHGIVLNFHEPVPVPQERANRIATMTQRVADAFEDGIRQHPEDWHMTQRLFLSDLDAADPRRPSDDKLVST</sequence>